<proteinExistence type="predicted"/>
<keyword evidence="3" id="KW-1185">Reference proteome</keyword>
<dbReference type="AlphaFoldDB" id="A0A8J2KS80"/>
<sequence>MNIIKYSLFVTIVALTSESAWLPDNCFHISEEKGSLSAQRGLDVLPQCTIFLSNNRPLPVISCPAPGIVRFEGEYDYVQINCSASYPLDFKFNGTKPTEAIQVSFRRTVKENSKGEIVLFHADVTVFSIRALHRLYAGSNPNWKQSISKQYQYSRTGGYTFLGFREKAFLKTDFYFFFEEQLASPGFIINREDRKLRWDQFGKIIIPCRATHFNSLVTLEQETNFPALFIYSLTQGFISHQKVTGVHGTFFCRLHDRGNGTVVKYGTQREAPYGYHVKPKDYNVDIQYNVTALPRGHFETKTRCRPSCGTFDCGSNETAVLASISVPNPAMDNLLNDFVLPKFQLRSYTVRVERTQKDINHEIRFENGTLEHFAAAYCGSRDRSKNRSSFGRTLTGIVYPFKYGHGETSFKFSE</sequence>
<reference evidence="2" key="1">
    <citation type="submission" date="2021-06" db="EMBL/GenBank/DDBJ databases">
        <authorList>
            <person name="Hodson N. C."/>
            <person name="Mongue J. A."/>
            <person name="Jaron S. K."/>
        </authorList>
    </citation>
    <scope>NUCLEOTIDE SEQUENCE</scope>
</reference>
<dbReference type="Proteomes" id="UP000708208">
    <property type="component" value="Unassembled WGS sequence"/>
</dbReference>
<keyword evidence="1" id="KW-0732">Signal</keyword>
<protein>
    <submittedName>
        <fullName evidence="2">Uncharacterized protein</fullName>
    </submittedName>
</protein>
<organism evidence="2 3">
    <name type="scientific">Allacma fusca</name>
    <dbReference type="NCBI Taxonomy" id="39272"/>
    <lineage>
        <taxon>Eukaryota</taxon>
        <taxon>Metazoa</taxon>
        <taxon>Ecdysozoa</taxon>
        <taxon>Arthropoda</taxon>
        <taxon>Hexapoda</taxon>
        <taxon>Collembola</taxon>
        <taxon>Symphypleona</taxon>
        <taxon>Sminthuridae</taxon>
        <taxon>Allacma</taxon>
    </lineage>
</organism>
<comment type="caution">
    <text evidence="2">The sequence shown here is derived from an EMBL/GenBank/DDBJ whole genome shotgun (WGS) entry which is preliminary data.</text>
</comment>
<feature type="chain" id="PRO_5035241938" evidence="1">
    <location>
        <begin position="20"/>
        <end position="414"/>
    </location>
</feature>
<dbReference type="EMBL" id="CAJVCH010431434">
    <property type="protein sequence ID" value="CAG7818826.1"/>
    <property type="molecule type" value="Genomic_DNA"/>
</dbReference>
<feature type="signal peptide" evidence="1">
    <location>
        <begin position="1"/>
        <end position="19"/>
    </location>
</feature>
<gene>
    <name evidence="2" type="ORF">AFUS01_LOCUS29305</name>
</gene>
<evidence type="ECO:0000256" key="1">
    <source>
        <dbReference type="SAM" id="SignalP"/>
    </source>
</evidence>
<evidence type="ECO:0000313" key="2">
    <source>
        <dbReference type="EMBL" id="CAG7818826.1"/>
    </source>
</evidence>
<name>A0A8J2KS80_9HEXA</name>
<accession>A0A8J2KS80</accession>
<evidence type="ECO:0000313" key="3">
    <source>
        <dbReference type="Proteomes" id="UP000708208"/>
    </source>
</evidence>